<feature type="transmembrane region" description="Helical" evidence="6">
    <location>
        <begin position="238"/>
        <end position="259"/>
    </location>
</feature>
<reference evidence="9 10" key="1">
    <citation type="submission" date="2019-07" db="EMBL/GenBank/DDBJ databases">
        <title>Microlunatus dokdonensis sp. nov. isolated from the rhizospheric soil of the wild plant Elymus tsukushiensis.</title>
        <authorList>
            <person name="Ghim S.-Y."/>
            <person name="Hwang Y.-J."/>
            <person name="Son J.-S."/>
            <person name="Shin J.-H."/>
        </authorList>
    </citation>
    <scope>NUCLEOTIDE SEQUENCE [LARGE SCALE GENOMIC DNA]</scope>
    <source>
        <strain evidence="9 10">KUDC0627</strain>
    </source>
</reference>
<evidence type="ECO:0000256" key="3">
    <source>
        <dbReference type="ARBA" id="ARBA00022692"/>
    </source>
</evidence>
<sequence>MTAVVQDPAAAPQPIGEAPNPTVQRQKRQRPPIGLFGLPIFVAVVMICWLIWRLTADIDSVAMVTLNWSALGTALWQHVKLTIVGAVIVMAVAMPLGVALTRNSLRKFSGPVVAFANGGQAAPAIGLLVLLAMWLGFGFWTAIVALGIYAILPVLRNTITGLDAVDRTLIEAGRGMGMSNLSVLLRIEIPLAIPVIMSGVRTALVLMVGTASLATFINAGGLGVLITTGVNLFRNSVLITGAVLITCLALLIDWVGRLLEYVVRPKGMR</sequence>
<feature type="domain" description="ABC transmembrane type-1" evidence="8">
    <location>
        <begin position="75"/>
        <end position="256"/>
    </location>
</feature>
<dbReference type="GO" id="GO:0055085">
    <property type="term" value="P:transmembrane transport"/>
    <property type="evidence" value="ECO:0007669"/>
    <property type="project" value="InterPro"/>
</dbReference>
<evidence type="ECO:0000256" key="1">
    <source>
        <dbReference type="ARBA" id="ARBA00004141"/>
    </source>
</evidence>
<dbReference type="InterPro" id="IPR051204">
    <property type="entry name" value="ABC_transp_perm/SBD"/>
</dbReference>
<keyword evidence="4 6" id="KW-1133">Transmembrane helix</keyword>
<evidence type="ECO:0000313" key="10">
    <source>
        <dbReference type="Proteomes" id="UP000319263"/>
    </source>
</evidence>
<gene>
    <name evidence="9" type="ORF">FOE78_01465</name>
</gene>
<dbReference type="CDD" id="cd06261">
    <property type="entry name" value="TM_PBP2"/>
    <property type="match status" value="1"/>
</dbReference>
<comment type="similarity">
    <text evidence="6">Belongs to the binding-protein-dependent transport system permease family.</text>
</comment>
<dbReference type="SUPFAM" id="SSF161098">
    <property type="entry name" value="MetI-like"/>
    <property type="match status" value="1"/>
</dbReference>
<proteinExistence type="inferred from homology"/>
<evidence type="ECO:0000256" key="4">
    <source>
        <dbReference type="ARBA" id="ARBA00022989"/>
    </source>
</evidence>
<dbReference type="EMBL" id="CP041692">
    <property type="protein sequence ID" value="QDP94759.1"/>
    <property type="molecule type" value="Genomic_DNA"/>
</dbReference>
<protein>
    <submittedName>
        <fullName evidence="9">ABC transporter permease</fullName>
    </submittedName>
</protein>
<feature type="transmembrane region" description="Helical" evidence="6">
    <location>
        <begin position="83"/>
        <end position="101"/>
    </location>
</feature>
<dbReference type="InterPro" id="IPR035906">
    <property type="entry name" value="MetI-like_sf"/>
</dbReference>
<evidence type="ECO:0000256" key="7">
    <source>
        <dbReference type="SAM" id="MobiDB-lite"/>
    </source>
</evidence>
<feature type="transmembrane region" description="Helical" evidence="6">
    <location>
        <begin position="33"/>
        <end position="52"/>
    </location>
</feature>
<evidence type="ECO:0000256" key="2">
    <source>
        <dbReference type="ARBA" id="ARBA00022448"/>
    </source>
</evidence>
<dbReference type="AlphaFoldDB" id="A0A516PUC9"/>
<organism evidence="9 10">
    <name type="scientific">Microlunatus elymi</name>
    <dbReference type="NCBI Taxonomy" id="2596828"/>
    <lineage>
        <taxon>Bacteria</taxon>
        <taxon>Bacillati</taxon>
        <taxon>Actinomycetota</taxon>
        <taxon>Actinomycetes</taxon>
        <taxon>Propionibacteriales</taxon>
        <taxon>Propionibacteriaceae</taxon>
        <taxon>Microlunatus</taxon>
    </lineage>
</organism>
<dbReference type="PROSITE" id="PS50928">
    <property type="entry name" value="ABC_TM1"/>
    <property type="match status" value="1"/>
</dbReference>
<feature type="transmembrane region" description="Helical" evidence="6">
    <location>
        <begin position="203"/>
        <end position="226"/>
    </location>
</feature>
<dbReference type="RefSeq" id="WP_143984748.1">
    <property type="nucleotide sequence ID" value="NZ_CP041692.1"/>
</dbReference>
<dbReference type="InterPro" id="IPR000515">
    <property type="entry name" value="MetI-like"/>
</dbReference>
<comment type="subcellular location">
    <subcellularLocation>
        <location evidence="6">Cell membrane</location>
        <topology evidence="6">Multi-pass membrane protein</topology>
    </subcellularLocation>
    <subcellularLocation>
        <location evidence="1">Membrane</location>
        <topology evidence="1">Multi-pass membrane protein</topology>
    </subcellularLocation>
</comment>
<evidence type="ECO:0000313" key="9">
    <source>
        <dbReference type="EMBL" id="QDP94759.1"/>
    </source>
</evidence>
<accession>A0A516PUC9</accession>
<dbReference type="PANTHER" id="PTHR30177">
    <property type="entry name" value="GLYCINE BETAINE/L-PROLINE TRANSPORT SYSTEM PERMEASE PROTEIN PROW"/>
    <property type="match status" value="1"/>
</dbReference>
<evidence type="ECO:0000259" key="8">
    <source>
        <dbReference type="PROSITE" id="PS50928"/>
    </source>
</evidence>
<dbReference type="Gene3D" id="1.10.3720.10">
    <property type="entry name" value="MetI-like"/>
    <property type="match status" value="1"/>
</dbReference>
<dbReference type="KEGG" id="mik:FOE78_01465"/>
<name>A0A516PUC9_9ACTN</name>
<keyword evidence="2 6" id="KW-0813">Transport</keyword>
<feature type="region of interest" description="Disordered" evidence="7">
    <location>
        <begin position="1"/>
        <end position="26"/>
    </location>
</feature>
<keyword evidence="10" id="KW-1185">Reference proteome</keyword>
<evidence type="ECO:0000256" key="6">
    <source>
        <dbReference type="RuleBase" id="RU363032"/>
    </source>
</evidence>
<dbReference type="PANTHER" id="PTHR30177:SF4">
    <property type="entry name" value="OSMOPROTECTANT IMPORT PERMEASE PROTEIN OSMW"/>
    <property type="match status" value="1"/>
</dbReference>
<evidence type="ECO:0000256" key="5">
    <source>
        <dbReference type="ARBA" id="ARBA00023136"/>
    </source>
</evidence>
<dbReference type="GO" id="GO:0005886">
    <property type="term" value="C:plasma membrane"/>
    <property type="evidence" value="ECO:0007669"/>
    <property type="project" value="UniProtKB-SubCell"/>
</dbReference>
<keyword evidence="3 6" id="KW-0812">Transmembrane</keyword>
<feature type="compositionally biased region" description="Low complexity" evidence="7">
    <location>
        <begin position="1"/>
        <end position="14"/>
    </location>
</feature>
<feature type="transmembrane region" description="Helical" evidence="6">
    <location>
        <begin position="121"/>
        <end position="152"/>
    </location>
</feature>
<keyword evidence="5 6" id="KW-0472">Membrane</keyword>
<dbReference type="OrthoDB" id="9801163at2"/>
<dbReference type="Proteomes" id="UP000319263">
    <property type="component" value="Chromosome"/>
</dbReference>
<dbReference type="Pfam" id="PF00528">
    <property type="entry name" value="BPD_transp_1"/>
    <property type="match status" value="1"/>
</dbReference>
<dbReference type="GO" id="GO:0031460">
    <property type="term" value="P:glycine betaine transport"/>
    <property type="evidence" value="ECO:0007669"/>
    <property type="project" value="TreeGrafter"/>
</dbReference>